<reference evidence="2 3" key="1">
    <citation type="submission" date="2018-03" db="EMBL/GenBank/DDBJ databases">
        <title>Genomic Encyclopedia of Archaeal and Bacterial Type Strains, Phase II (KMG-II): from individual species to whole genera.</title>
        <authorList>
            <person name="Goeker M."/>
        </authorList>
    </citation>
    <scope>NUCLEOTIDE SEQUENCE [LARGE SCALE GENOMIC DNA]</scope>
    <source>
        <strain evidence="2 3">DSM 100346</strain>
    </source>
</reference>
<sequence>MKNILLLAFIFLSSLGFAQVKIGDNPTTIGASSILELESTNKALLVTRVANTTAIATPVDGMIIYDISSQCVRAYQDGTWSPCFATSGGVISGGPSDKTGGHPTTKSFTGRSTFDVAQGNFNASCGVSSARTPNKSDFTLASVNTQQYTFTPTGLVSNVRFTFINNNGMVINSVSGDRLVQNISTPVIATVNYNPNLNTLAAGTTKATTLKASLIVTYNDASNGGGTDKQITLPIEVMDCMKCDGLLDNLTKLEFMCHNLGATTSLDPNVPVQGLIGNYYQWGRSAVVATGTTSAAAISGWNTTVPATDAWQDDIKTATDPCPSGYRVPSRDVIQNFLRNSFRTQTGSFVESNTNYSAIVHHGHNASSKNVSFIVGGYRDNNDGALSGRGTFGLYWESGSSSELGSYLLQVYNLSSIAGVTGTKVIGGNIRCVAE</sequence>
<dbReference type="EMBL" id="QGDT01000017">
    <property type="protein sequence ID" value="PWJ54554.1"/>
    <property type="molecule type" value="Genomic_DNA"/>
</dbReference>
<comment type="caution">
    <text evidence="2">The sequence shown here is derived from an EMBL/GenBank/DDBJ whole genome shotgun (WGS) entry which is preliminary data.</text>
</comment>
<feature type="signal peptide" evidence="1">
    <location>
        <begin position="1"/>
        <end position="18"/>
    </location>
</feature>
<gene>
    <name evidence="2" type="ORF">CLV98_11792</name>
</gene>
<dbReference type="Proteomes" id="UP000245880">
    <property type="component" value="Unassembled WGS sequence"/>
</dbReference>
<keyword evidence="3" id="KW-1185">Reference proteome</keyword>
<dbReference type="AlphaFoldDB" id="A0A316ACD3"/>
<organism evidence="2 3">
    <name type="scientific">Dyadobacter jejuensis</name>
    <dbReference type="NCBI Taxonomy" id="1082580"/>
    <lineage>
        <taxon>Bacteria</taxon>
        <taxon>Pseudomonadati</taxon>
        <taxon>Bacteroidota</taxon>
        <taxon>Cytophagia</taxon>
        <taxon>Cytophagales</taxon>
        <taxon>Spirosomataceae</taxon>
        <taxon>Dyadobacter</taxon>
    </lineage>
</organism>
<evidence type="ECO:0000313" key="2">
    <source>
        <dbReference type="EMBL" id="PWJ54554.1"/>
    </source>
</evidence>
<keyword evidence="1" id="KW-0732">Signal</keyword>
<evidence type="ECO:0000313" key="3">
    <source>
        <dbReference type="Proteomes" id="UP000245880"/>
    </source>
</evidence>
<evidence type="ECO:0000256" key="1">
    <source>
        <dbReference type="SAM" id="SignalP"/>
    </source>
</evidence>
<feature type="chain" id="PRO_5016264320" evidence="1">
    <location>
        <begin position="19"/>
        <end position="435"/>
    </location>
</feature>
<dbReference type="RefSeq" id="WP_109677827.1">
    <property type="nucleotide sequence ID" value="NZ_QGDT01000017.1"/>
</dbReference>
<protein>
    <submittedName>
        <fullName evidence="2">Putative repeat protein</fullName>
    </submittedName>
</protein>
<name>A0A316ACD3_9BACT</name>
<dbReference type="OrthoDB" id="9808953at2"/>
<accession>A0A316ACD3</accession>
<proteinExistence type="predicted"/>